<reference evidence="3 4" key="1">
    <citation type="submission" date="2021-03" db="EMBL/GenBank/DDBJ databases">
        <title>Sequencing the genomes of 1000 actinobacteria strains.</title>
        <authorList>
            <person name="Klenk H.-P."/>
        </authorList>
    </citation>
    <scope>NUCLEOTIDE SEQUENCE [LARGE SCALE GENOMIC DNA]</scope>
    <source>
        <strain evidence="3 4">DSM 45256</strain>
    </source>
</reference>
<name>A0ABS4W0H9_9PSEU</name>
<dbReference type="Gene3D" id="3.40.50.12780">
    <property type="entry name" value="N-terminal domain of ligase-like"/>
    <property type="match status" value="1"/>
</dbReference>
<organism evidence="3 4">
    <name type="scientific">Pseudonocardia parietis</name>
    <dbReference type="NCBI Taxonomy" id="570936"/>
    <lineage>
        <taxon>Bacteria</taxon>
        <taxon>Bacillati</taxon>
        <taxon>Actinomycetota</taxon>
        <taxon>Actinomycetes</taxon>
        <taxon>Pseudonocardiales</taxon>
        <taxon>Pseudonocardiaceae</taxon>
        <taxon>Pseudonocardia</taxon>
    </lineage>
</organism>
<protein>
    <submittedName>
        <fullName evidence="3">Acyl-CoA synthetase (AMP-forming)/AMP-acid ligase II</fullName>
    </submittedName>
</protein>
<dbReference type="SUPFAM" id="SSF56801">
    <property type="entry name" value="Acetyl-CoA synthetase-like"/>
    <property type="match status" value="1"/>
</dbReference>
<dbReference type="InterPro" id="IPR020845">
    <property type="entry name" value="AMP-binding_CS"/>
</dbReference>
<gene>
    <name evidence="3" type="ORF">JOF36_005154</name>
</gene>
<comment type="caution">
    <text evidence="3">The sequence shown here is derived from an EMBL/GenBank/DDBJ whole genome shotgun (WGS) entry which is preliminary data.</text>
</comment>
<evidence type="ECO:0000313" key="4">
    <source>
        <dbReference type="Proteomes" id="UP001519295"/>
    </source>
</evidence>
<dbReference type="Pfam" id="PF00501">
    <property type="entry name" value="AMP-binding"/>
    <property type="match status" value="1"/>
</dbReference>
<feature type="domain" description="AMP-binding enzyme C-terminal" evidence="2">
    <location>
        <begin position="402"/>
        <end position="477"/>
    </location>
</feature>
<proteinExistence type="predicted"/>
<keyword evidence="4" id="KW-1185">Reference proteome</keyword>
<dbReference type="RefSeq" id="WP_210031517.1">
    <property type="nucleotide sequence ID" value="NZ_JAGINU010000001.1"/>
</dbReference>
<sequence>MRELVSELDLRVANDPELTVAIDSAGRHTLGSVMAAARDLADALVDSTGPHPTVLLQAENTWRTVVCAVAVGRVEGTLALLSGHATRHEFTAACEDIDPDVVVTAPAIAEVWATETVGAIGTPVLDGWVLAGRTGTRPGRWGDGVVIGLTSGSTGRAKGVVQSEAALRYAGRSTIEAVGLEPGDPVAALVPLSSAAAVCFGLYLPLMLGAPMLLTERWSPPDAVRMMAEHGVRWTMCVPTMALQMGMHAPEPGMLSAMTAMTVGGGPMDSGALARAEERLGTHILRVFGMSECLGHTTSLPSDPGNVRLGTDGVPFTGTHLRVVDEVGTAVPAGTVGRAQVRGPSLFAGYAHSGTVASPELTADGYLTTGDLMSIDAEGRVAVRGREKDIIIRGGRNIDIHEVESAVARHPSVEQVCAVPVPDDVLGERVAVLLVTSQRDLGLAAVQEHLETAGLAKGKWPEHVFVVDALPQNRVGKLSRTDAIRLACSLAADREPARH</sequence>
<evidence type="ECO:0000313" key="3">
    <source>
        <dbReference type="EMBL" id="MBP2369458.1"/>
    </source>
</evidence>
<keyword evidence="3" id="KW-0436">Ligase</keyword>
<dbReference type="InterPro" id="IPR025110">
    <property type="entry name" value="AMP-bd_C"/>
</dbReference>
<dbReference type="Proteomes" id="UP001519295">
    <property type="component" value="Unassembled WGS sequence"/>
</dbReference>
<dbReference type="GO" id="GO:0016874">
    <property type="term" value="F:ligase activity"/>
    <property type="evidence" value="ECO:0007669"/>
    <property type="project" value="UniProtKB-KW"/>
</dbReference>
<dbReference type="Pfam" id="PF13193">
    <property type="entry name" value="AMP-binding_C"/>
    <property type="match status" value="1"/>
</dbReference>
<evidence type="ECO:0000259" key="1">
    <source>
        <dbReference type="Pfam" id="PF00501"/>
    </source>
</evidence>
<evidence type="ECO:0000259" key="2">
    <source>
        <dbReference type="Pfam" id="PF13193"/>
    </source>
</evidence>
<feature type="domain" description="AMP-dependent synthetase/ligase" evidence="1">
    <location>
        <begin position="11"/>
        <end position="350"/>
    </location>
</feature>
<dbReference type="Gene3D" id="3.30.300.30">
    <property type="match status" value="1"/>
</dbReference>
<dbReference type="InterPro" id="IPR000873">
    <property type="entry name" value="AMP-dep_synth/lig_dom"/>
</dbReference>
<accession>A0ABS4W0H9</accession>
<dbReference type="PANTHER" id="PTHR43201:SF10">
    <property type="entry name" value="CARRIER DOMAIN-CONTAINING PROTEIN"/>
    <property type="match status" value="1"/>
</dbReference>
<dbReference type="InterPro" id="IPR045851">
    <property type="entry name" value="AMP-bd_C_sf"/>
</dbReference>
<dbReference type="InterPro" id="IPR042099">
    <property type="entry name" value="ANL_N_sf"/>
</dbReference>
<dbReference type="EMBL" id="JAGINU010000001">
    <property type="protein sequence ID" value="MBP2369458.1"/>
    <property type="molecule type" value="Genomic_DNA"/>
</dbReference>
<dbReference type="PROSITE" id="PS00455">
    <property type="entry name" value="AMP_BINDING"/>
    <property type="match status" value="1"/>
</dbReference>
<dbReference type="PANTHER" id="PTHR43201">
    <property type="entry name" value="ACYL-COA SYNTHETASE"/>
    <property type="match status" value="1"/>
</dbReference>